<comment type="caution">
    <text evidence="2">The sequence shown here is derived from an EMBL/GenBank/DDBJ whole genome shotgun (WGS) entry which is preliminary data.</text>
</comment>
<feature type="transmembrane region" description="Helical" evidence="1">
    <location>
        <begin position="95"/>
        <end position="113"/>
    </location>
</feature>
<keyword evidence="1" id="KW-0472">Membrane</keyword>
<protein>
    <submittedName>
        <fullName evidence="2">Uncharacterized protein</fullName>
    </submittedName>
</protein>
<feature type="transmembrane region" description="Helical" evidence="1">
    <location>
        <begin position="25"/>
        <end position="46"/>
    </location>
</feature>
<sequence length="463" mass="49578">MSDAVASERNATLPGVSLSRWTMSYFAAGLMSFALAQGLMVAGYGYPHAPVEAPETLALVHLIALGWLSLLLCGALFQFVPVLVAKPLHDNAMPLPTLVCLLIGLLALLLGFLQLGGQISLSLPFFPVAATLLVLGFTLVLWNLGRTLWAARPLPLPARFVVTGLFGIAGTVFLGAIFALVLGGATSHPHLIELTARGVPIHAIAGLGGWLTLTAMGVSYRLLAMFMLAPELDRLSSRLAFHLGSGALAVAFVGGVVAICFEWRLDFPLLTAALLGLGALALYGKDMLFLYRARKRRTLELNSRMAAFALLSLVLAAALVVVTIARGDLSTHAPAIVYLVAFGWLSGLGLAKLYKIVAFLTWLECYGPVLGKMPTPRVQDLVVEPRAVKWFGLYFLAVWAGTAALLFDYPGVFRAATALSLIATVAIAMQLFRTRRLRDVEHATAVAAGARRPRLLWSLSRQA</sequence>
<name>A0AA42CE86_9PROT</name>
<feature type="transmembrane region" description="Helical" evidence="1">
    <location>
        <begin position="125"/>
        <end position="144"/>
    </location>
</feature>
<organism evidence="2 3">
    <name type="scientific">Limobrevibacterium gyesilva</name>
    <dbReference type="NCBI Taxonomy" id="2991712"/>
    <lineage>
        <taxon>Bacteria</taxon>
        <taxon>Pseudomonadati</taxon>
        <taxon>Pseudomonadota</taxon>
        <taxon>Alphaproteobacteria</taxon>
        <taxon>Acetobacterales</taxon>
        <taxon>Acetobacteraceae</taxon>
        <taxon>Limobrevibacterium</taxon>
    </lineage>
</organism>
<feature type="transmembrane region" description="Helical" evidence="1">
    <location>
        <begin position="387"/>
        <end position="407"/>
    </location>
</feature>
<keyword evidence="3" id="KW-1185">Reference proteome</keyword>
<feature type="transmembrane region" description="Helical" evidence="1">
    <location>
        <begin position="331"/>
        <end position="351"/>
    </location>
</feature>
<feature type="transmembrane region" description="Helical" evidence="1">
    <location>
        <begin position="201"/>
        <end position="227"/>
    </location>
</feature>
<evidence type="ECO:0000313" key="2">
    <source>
        <dbReference type="EMBL" id="MCW3473191.1"/>
    </source>
</evidence>
<proteinExistence type="predicted"/>
<keyword evidence="1" id="KW-1133">Transmembrane helix</keyword>
<feature type="transmembrane region" description="Helical" evidence="1">
    <location>
        <begin position="239"/>
        <end position="261"/>
    </location>
</feature>
<feature type="transmembrane region" description="Helical" evidence="1">
    <location>
        <begin position="267"/>
        <end position="284"/>
    </location>
</feature>
<feature type="transmembrane region" description="Helical" evidence="1">
    <location>
        <begin position="305"/>
        <end position="325"/>
    </location>
</feature>
<feature type="transmembrane region" description="Helical" evidence="1">
    <location>
        <begin position="413"/>
        <end position="432"/>
    </location>
</feature>
<reference evidence="2" key="2">
    <citation type="submission" date="2022-10" db="EMBL/GenBank/DDBJ databases">
        <authorList>
            <person name="Trinh H.N."/>
        </authorList>
    </citation>
    <scope>NUCLEOTIDE SEQUENCE</scope>
    <source>
        <strain evidence="2">RN2-1</strain>
    </source>
</reference>
<gene>
    <name evidence="2" type="ORF">OL599_01240</name>
</gene>
<dbReference type="Proteomes" id="UP001165679">
    <property type="component" value="Unassembled WGS sequence"/>
</dbReference>
<accession>A0AA42CE86</accession>
<keyword evidence="1" id="KW-0812">Transmembrane</keyword>
<feature type="transmembrane region" description="Helical" evidence="1">
    <location>
        <begin position="156"/>
        <end position="181"/>
    </location>
</feature>
<reference evidence="2" key="1">
    <citation type="submission" date="2022-09" db="EMBL/GenBank/DDBJ databases">
        <title>Rhodovastum sp. nov. RN2-1 isolated from soil in Seongnam, South Korea.</title>
        <authorList>
            <person name="Le N.T."/>
        </authorList>
    </citation>
    <scope>NUCLEOTIDE SEQUENCE</scope>
    <source>
        <strain evidence="2">RN2-1</strain>
    </source>
</reference>
<dbReference type="EMBL" id="JAPDNT010000001">
    <property type="protein sequence ID" value="MCW3473191.1"/>
    <property type="molecule type" value="Genomic_DNA"/>
</dbReference>
<dbReference type="AlphaFoldDB" id="A0AA42CE86"/>
<evidence type="ECO:0000256" key="1">
    <source>
        <dbReference type="SAM" id="Phobius"/>
    </source>
</evidence>
<evidence type="ECO:0000313" key="3">
    <source>
        <dbReference type="Proteomes" id="UP001165679"/>
    </source>
</evidence>
<feature type="transmembrane region" description="Helical" evidence="1">
    <location>
        <begin position="58"/>
        <end position="83"/>
    </location>
</feature>